<dbReference type="EMBL" id="JAPEVB010000004">
    <property type="protein sequence ID" value="KAJ4389639.1"/>
    <property type="molecule type" value="Genomic_DNA"/>
</dbReference>
<gene>
    <name evidence="2" type="ORF">N0V93_007111</name>
</gene>
<protein>
    <submittedName>
        <fullName evidence="2">Uncharacterized protein</fullName>
    </submittedName>
</protein>
<evidence type="ECO:0000313" key="2">
    <source>
        <dbReference type="EMBL" id="KAJ4389639.1"/>
    </source>
</evidence>
<reference evidence="2" key="1">
    <citation type="submission" date="2022-10" db="EMBL/GenBank/DDBJ databases">
        <title>Tapping the CABI collections for fungal endophytes: first genome assemblies for Collariella, Neodidymelliopsis, Ascochyta clinopodiicola, Didymella pomorum, Didymosphaeria variabile, Neocosmospora piperis and Neocucurbitaria cava.</title>
        <authorList>
            <person name="Hill R."/>
        </authorList>
    </citation>
    <scope>NUCLEOTIDE SEQUENCE</scope>
    <source>
        <strain evidence="2">IMI 355082</strain>
    </source>
</reference>
<dbReference type="Proteomes" id="UP001140453">
    <property type="component" value="Unassembled WGS sequence"/>
</dbReference>
<name>A0A9W8YQP2_9PEZI</name>
<feature type="region of interest" description="Disordered" evidence="1">
    <location>
        <begin position="1"/>
        <end position="23"/>
    </location>
</feature>
<feature type="compositionally biased region" description="Basic residues" evidence="1">
    <location>
        <begin position="11"/>
        <end position="23"/>
    </location>
</feature>
<comment type="caution">
    <text evidence="2">The sequence shown here is derived from an EMBL/GenBank/DDBJ whole genome shotgun (WGS) entry which is preliminary data.</text>
</comment>
<proteinExistence type="predicted"/>
<organism evidence="2 3">
    <name type="scientific">Gnomoniopsis smithogilvyi</name>
    <dbReference type="NCBI Taxonomy" id="1191159"/>
    <lineage>
        <taxon>Eukaryota</taxon>
        <taxon>Fungi</taxon>
        <taxon>Dikarya</taxon>
        <taxon>Ascomycota</taxon>
        <taxon>Pezizomycotina</taxon>
        <taxon>Sordariomycetes</taxon>
        <taxon>Sordariomycetidae</taxon>
        <taxon>Diaporthales</taxon>
        <taxon>Gnomoniaceae</taxon>
        <taxon>Gnomoniopsis</taxon>
    </lineage>
</organism>
<accession>A0A9W8YQP2</accession>
<evidence type="ECO:0000313" key="3">
    <source>
        <dbReference type="Proteomes" id="UP001140453"/>
    </source>
</evidence>
<keyword evidence="3" id="KW-1185">Reference proteome</keyword>
<dbReference type="AlphaFoldDB" id="A0A9W8YQP2"/>
<sequence>MASTSTSPAPMRRHRASSSAGIRKHTIPFGLMCRKIRENGSTIGAKKQRIVLPRNGVLKAKHNEQQAQGV</sequence>
<evidence type="ECO:0000256" key="1">
    <source>
        <dbReference type="SAM" id="MobiDB-lite"/>
    </source>
</evidence>